<sequence>MGVCGIVTLSLKLFTHGKIVPDGIGLVKNPQNRSQKRQRSLPRLKVTLKPARRCHCVMSPLHHSSVCLFSFFVHYSPRVGMDGCVCLCTLL</sequence>
<protein>
    <submittedName>
        <fullName evidence="1">Uncharacterized protein</fullName>
    </submittedName>
</protein>
<dbReference type="Proteomes" id="UP001054837">
    <property type="component" value="Unassembled WGS sequence"/>
</dbReference>
<dbReference type="AlphaFoldDB" id="A0AAV4WRF0"/>
<dbReference type="EMBL" id="BPLQ01015004">
    <property type="protein sequence ID" value="GIY85076.1"/>
    <property type="molecule type" value="Genomic_DNA"/>
</dbReference>
<evidence type="ECO:0000313" key="1">
    <source>
        <dbReference type="EMBL" id="GIY85076.1"/>
    </source>
</evidence>
<gene>
    <name evidence="1" type="ORF">CDAR_398221</name>
</gene>
<proteinExistence type="predicted"/>
<accession>A0AAV4WRF0</accession>
<organism evidence="1 2">
    <name type="scientific">Caerostris darwini</name>
    <dbReference type="NCBI Taxonomy" id="1538125"/>
    <lineage>
        <taxon>Eukaryota</taxon>
        <taxon>Metazoa</taxon>
        <taxon>Ecdysozoa</taxon>
        <taxon>Arthropoda</taxon>
        <taxon>Chelicerata</taxon>
        <taxon>Arachnida</taxon>
        <taxon>Araneae</taxon>
        <taxon>Araneomorphae</taxon>
        <taxon>Entelegynae</taxon>
        <taxon>Araneoidea</taxon>
        <taxon>Araneidae</taxon>
        <taxon>Caerostris</taxon>
    </lineage>
</organism>
<keyword evidence="2" id="KW-1185">Reference proteome</keyword>
<reference evidence="1 2" key="1">
    <citation type="submission" date="2021-06" db="EMBL/GenBank/DDBJ databases">
        <title>Caerostris darwini draft genome.</title>
        <authorList>
            <person name="Kono N."/>
            <person name="Arakawa K."/>
        </authorList>
    </citation>
    <scope>NUCLEOTIDE SEQUENCE [LARGE SCALE GENOMIC DNA]</scope>
</reference>
<comment type="caution">
    <text evidence="1">The sequence shown here is derived from an EMBL/GenBank/DDBJ whole genome shotgun (WGS) entry which is preliminary data.</text>
</comment>
<evidence type="ECO:0000313" key="2">
    <source>
        <dbReference type="Proteomes" id="UP001054837"/>
    </source>
</evidence>
<name>A0AAV4WRF0_9ARAC</name>